<evidence type="ECO:0000313" key="2">
    <source>
        <dbReference type="EMBL" id="RCW83157.1"/>
    </source>
</evidence>
<name>A0A368YW17_9HYPH</name>
<reference evidence="2 3" key="1">
    <citation type="submission" date="2018-07" db="EMBL/GenBank/DDBJ databases">
        <title>Genomic Encyclopedia of Type Strains, Phase III (KMG-III): the genomes of soil and plant-associated and newly described type strains.</title>
        <authorList>
            <person name="Whitman W."/>
        </authorList>
    </citation>
    <scope>NUCLEOTIDE SEQUENCE [LARGE SCALE GENOMIC DNA]</scope>
    <source>
        <strain evidence="2 3">31-25a</strain>
    </source>
</reference>
<dbReference type="EMBL" id="QPJM01000006">
    <property type="protein sequence ID" value="RCW83157.1"/>
    <property type="molecule type" value="Genomic_DNA"/>
</dbReference>
<keyword evidence="3" id="KW-1185">Reference proteome</keyword>
<keyword evidence="1" id="KW-0732">Signal</keyword>
<organism evidence="2 3">
    <name type="scientific">Phyllobacterium bourgognense</name>
    <dbReference type="NCBI Taxonomy" id="314236"/>
    <lineage>
        <taxon>Bacteria</taxon>
        <taxon>Pseudomonadati</taxon>
        <taxon>Pseudomonadota</taxon>
        <taxon>Alphaproteobacteria</taxon>
        <taxon>Hyphomicrobiales</taxon>
        <taxon>Phyllobacteriaceae</taxon>
        <taxon>Phyllobacterium</taxon>
    </lineage>
</organism>
<protein>
    <submittedName>
        <fullName evidence="2">Uncharacterized protein</fullName>
    </submittedName>
</protein>
<evidence type="ECO:0000256" key="1">
    <source>
        <dbReference type="SAM" id="SignalP"/>
    </source>
</evidence>
<sequence>MRNRISAAIVAVATVVGFVPQAGAGSGSGLVRNILVTPKGIVTFTVDVRNGAPACSTIKNDFAFDGSTSEGKAKLALLIAAANGKKAVSITGDGTCSAWPDRETPLWISAFF</sequence>
<proteinExistence type="predicted"/>
<evidence type="ECO:0000313" key="3">
    <source>
        <dbReference type="Proteomes" id="UP000253324"/>
    </source>
</evidence>
<comment type="caution">
    <text evidence="2">The sequence shown here is derived from an EMBL/GenBank/DDBJ whole genome shotgun (WGS) entry which is preliminary data.</text>
</comment>
<dbReference type="AlphaFoldDB" id="A0A368YW17"/>
<dbReference type="Proteomes" id="UP000253324">
    <property type="component" value="Unassembled WGS sequence"/>
</dbReference>
<gene>
    <name evidence="2" type="ORF">C7476_106191</name>
</gene>
<feature type="chain" id="PRO_5016944632" evidence="1">
    <location>
        <begin position="25"/>
        <end position="112"/>
    </location>
</feature>
<feature type="signal peptide" evidence="1">
    <location>
        <begin position="1"/>
        <end position="24"/>
    </location>
</feature>
<accession>A0A368YW17</accession>